<dbReference type="PROSITE" id="PS00626">
    <property type="entry name" value="RCC1_2"/>
    <property type="match status" value="1"/>
</dbReference>
<feature type="repeat" description="RCC1" evidence="2">
    <location>
        <begin position="305"/>
        <end position="356"/>
    </location>
</feature>
<dbReference type="SMART" id="SM00849">
    <property type="entry name" value="Lactamase_B"/>
    <property type="match status" value="1"/>
</dbReference>
<dbReference type="SUPFAM" id="SSF56281">
    <property type="entry name" value="Metallo-hydrolase/oxidoreductase"/>
    <property type="match status" value="1"/>
</dbReference>
<reference evidence="4" key="1">
    <citation type="submission" date="2023-07" db="EMBL/GenBank/DDBJ databases">
        <title>Chromosome-level genome assembly of Artemia franciscana.</title>
        <authorList>
            <person name="Jo E."/>
        </authorList>
    </citation>
    <scope>NUCLEOTIDE SEQUENCE</scope>
    <source>
        <tissue evidence="4">Whole body</tissue>
    </source>
</reference>
<sequence length="567" mass="62692">MAISIFGWGTNGCGELGLGKSSEQEETPCVVDFEGAEGVCFASAGGSHTALLVSQCVYTCGNNDKGQLGRRTEGKIDSTLKRVELQGRFQQVAAGWEFTLAKTDAGEVWCWGSNQFGQLGSADKVHYIPVQLQLGKTVEFIAAGTRFSVLITDEGRFIEVYGKVTRGSGNNTNHLILECPLGRRFKSVACGINHFYALDNNGAVWTYGCNKFGQRGTTNEEKALTELKLNLADGESVIQVGSGWSFGGVLTDRGNVYTWGRNTYGQLGRETDGAVSYEPRLVEKVDDVKILAIGSEHAVVLTGTGQVRTWGWNEHGNCGNGKTEDIIVPENILFFHHKKVIALWAGHGHNFAISREEQKAYLIDIIHRGYAVDETTHFRANASCTIIRGPKIVIVDTMTPWDGPFILRELQKLNIRPDEVDYVISTHGHSDHIGNNNLFLKAIHIVGYCVSKKDTYWFHPFDSGKPYEIDGQRLYVLPSPGHTADDVSLVVKTNSFGTVVVAGDIFEREEDIEDQTIWRSAGSTDPQRQERSRLQLAELADYIIPGHGPMFKVTERMRNILRIQVDS</sequence>
<dbReference type="PANTHER" id="PTHR22870">
    <property type="entry name" value="REGULATOR OF CHROMOSOME CONDENSATION"/>
    <property type="match status" value="1"/>
</dbReference>
<evidence type="ECO:0000313" key="4">
    <source>
        <dbReference type="EMBL" id="KAK2719331.1"/>
    </source>
</evidence>
<dbReference type="Proteomes" id="UP001187531">
    <property type="component" value="Unassembled WGS sequence"/>
</dbReference>
<proteinExistence type="predicted"/>
<dbReference type="EMBL" id="JAVRJZ010000008">
    <property type="protein sequence ID" value="KAK2719331.1"/>
    <property type="molecule type" value="Genomic_DNA"/>
</dbReference>
<dbReference type="Pfam" id="PF25390">
    <property type="entry name" value="WD40_RLD"/>
    <property type="match status" value="1"/>
</dbReference>
<dbReference type="PRINTS" id="PR00633">
    <property type="entry name" value="RCCNDNSATION"/>
</dbReference>
<protein>
    <recommendedName>
        <fullName evidence="3">Metallo-beta-lactamase domain-containing protein</fullName>
    </recommendedName>
</protein>
<keyword evidence="1" id="KW-0677">Repeat</keyword>
<dbReference type="AlphaFoldDB" id="A0AA88I3W1"/>
<dbReference type="Gene3D" id="3.60.15.10">
    <property type="entry name" value="Ribonuclease Z/Hydroxyacylglutathione hydrolase-like"/>
    <property type="match status" value="2"/>
</dbReference>
<evidence type="ECO:0000256" key="1">
    <source>
        <dbReference type="ARBA" id="ARBA00022737"/>
    </source>
</evidence>
<dbReference type="InterPro" id="IPR001279">
    <property type="entry name" value="Metallo-B-lactamas"/>
</dbReference>
<feature type="repeat" description="RCC1" evidence="2">
    <location>
        <begin position="202"/>
        <end position="253"/>
    </location>
</feature>
<dbReference type="PROSITE" id="PS50012">
    <property type="entry name" value="RCC1_3"/>
    <property type="match status" value="5"/>
</dbReference>
<name>A0AA88I3W1_ARTSF</name>
<dbReference type="Gene3D" id="2.130.10.30">
    <property type="entry name" value="Regulator of chromosome condensation 1/beta-lactamase-inhibitor protein II"/>
    <property type="match status" value="1"/>
</dbReference>
<dbReference type="GO" id="GO:0031123">
    <property type="term" value="P:RNA 3'-end processing"/>
    <property type="evidence" value="ECO:0007669"/>
    <property type="project" value="UniProtKB-ARBA"/>
</dbReference>
<evidence type="ECO:0000313" key="5">
    <source>
        <dbReference type="Proteomes" id="UP001187531"/>
    </source>
</evidence>
<dbReference type="InterPro" id="IPR058923">
    <property type="entry name" value="RCC1-like_dom"/>
</dbReference>
<dbReference type="PANTHER" id="PTHR22870:SF466">
    <property type="entry name" value="ANKYRIN REPEAT-CONTAINING PROTEIN"/>
    <property type="match status" value="1"/>
</dbReference>
<dbReference type="SUPFAM" id="SSF50985">
    <property type="entry name" value="RCC1/BLIP-II"/>
    <property type="match status" value="1"/>
</dbReference>
<dbReference type="InterPro" id="IPR000408">
    <property type="entry name" value="Reg_chr_condens"/>
</dbReference>
<keyword evidence="5" id="KW-1185">Reference proteome</keyword>
<feature type="repeat" description="RCC1" evidence="2">
    <location>
        <begin position="254"/>
        <end position="304"/>
    </location>
</feature>
<feature type="repeat" description="RCC1" evidence="2">
    <location>
        <begin position="106"/>
        <end position="154"/>
    </location>
</feature>
<organism evidence="4 5">
    <name type="scientific">Artemia franciscana</name>
    <name type="common">Brine shrimp</name>
    <name type="synonym">Artemia sanfranciscana</name>
    <dbReference type="NCBI Taxonomy" id="6661"/>
    <lineage>
        <taxon>Eukaryota</taxon>
        <taxon>Metazoa</taxon>
        <taxon>Ecdysozoa</taxon>
        <taxon>Arthropoda</taxon>
        <taxon>Crustacea</taxon>
        <taxon>Branchiopoda</taxon>
        <taxon>Anostraca</taxon>
        <taxon>Artemiidae</taxon>
        <taxon>Artemia</taxon>
    </lineage>
</organism>
<feature type="repeat" description="RCC1" evidence="2">
    <location>
        <begin position="3"/>
        <end position="55"/>
    </location>
</feature>
<evidence type="ECO:0000256" key="2">
    <source>
        <dbReference type="PROSITE-ProRule" id="PRU00235"/>
    </source>
</evidence>
<dbReference type="InterPro" id="IPR009091">
    <property type="entry name" value="RCC1/BLIP-II"/>
</dbReference>
<accession>A0AA88I3W1</accession>
<evidence type="ECO:0000259" key="3">
    <source>
        <dbReference type="SMART" id="SM00849"/>
    </source>
</evidence>
<comment type="caution">
    <text evidence="4">The sequence shown here is derived from an EMBL/GenBank/DDBJ whole genome shotgun (WGS) entry which is preliminary data.</text>
</comment>
<dbReference type="InterPro" id="IPR036866">
    <property type="entry name" value="RibonucZ/Hydroxyglut_hydro"/>
</dbReference>
<gene>
    <name evidence="4" type="ORF">QYM36_004971</name>
</gene>
<dbReference type="CDD" id="cd07711">
    <property type="entry name" value="MBLAC1-like_MBL-fold"/>
    <property type="match status" value="1"/>
</dbReference>
<feature type="domain" description="Metallo-beta-lactamase" evidence="3">
    <location>
        <begin position="381"/>
        <end position="547"/>
    </location>
</feature>
<dbReference type="Pfam" id="PF00753">
    <property type="entry name" value="Lactamase_B"/>
    <property type="match status" value="1"/>
</dbReference>
<dbReference type="InterPro" id="IPR051210">
    <property type="entry name" value="Ub_ligase/GEF_domain"/>
</dbReference>